<proteinExistence type="inferred from homology"/>
<evidence type="ECO:0000256" key="6">
    <source>
        <dbReference type="ARBA" id="ARBA00022692"/>
    </source>
</evidence>
<dbReference type="AlphaFoldDB" id="A0A126TF17"/>
<keyword evidence="6 12" id="KW-0812">Transmembrane</keyword>
<evidence type="ECO:0000256" key="10">
    <source>
        <dbReference type="ARBA" id="ARBA00023128"/>
    </source>
</evidence>
<evidence type="ECO:0000256" key="13">
    <source>
        <dbReference type="SAM" id="Phobius"/>
    </source>
</evidence>
<reference evidence="14" key="1">
    <citation type="submission" date="2015-09" db="EMBL/GenBank/DDBJ databases">
        <title>Capturing the unknown biodiversity of arthropods in tropical forests using metagenomics.</title>
        <authorList>
            <person name="Andujar C."/>
            <person name="Creedy T.J."/>
            <person name="Garner B."/>
            <person name="Canty R."/>
            <person name="Warner H.B."/>
            <person name="Lipecki J."/>
            <person name="Crampton-Platt A."/>
            <person name="Gabrielli M."/>
            <person name="Croydon-Veleslavov I.A."/>
            <person name="Lim J.L."/>
            <person name="Linard B."/>
            <person name="Vogler A."/>
        </authorList>
    </citation>
    <scope>NUCLEOTIDE SEQUENCE</scope>
</reference>
<evidence type="ECO:0000256" key="2">
    <source>
        <dbReference type="ARBA" id="ARBA00008892"/>
    </source>
</evidence>
<comment type="subunit">
    <text evidence="3">F-type ATPases have 2 components, CF(1) - the catalytic core - and CF(0) - the membrane proton channel.</text>
</comment>
<evidence type="ECO:0000256" key="8">
    <source>
        <dbReference type="ARBA" id="ARBA00022989"/>
    </source>
</evidence>
<dbReference type="GO" id="GO:0015986">
    <property type="term" value="P:proton motive force-driven ATP synthesis"/>
    <property type="evidence" value="ECO:0007669"/>
    <property type="project" value="InterPro"/>
</dbReference>
<evidence type="ECO:0000256" key="7">
    <source>
        <dbReference type="ARBA" id="ARBA00022781"/>
    </source>
</evidence>
<keyword evidence="4 12" id="KW-0813">Transport</keyword>
<dbReference type="GO" id="GO:0031966">
    <property type="term" value="C:mitochondrial membrane"/>
    <property type="evidence" value="ECO:0007669"/>
    <property type="project" value="UniProtKB-SubCell"/>
</dbReference>
<dbReference type="EMBL" id="KT696202">
    <property type="protein sequence ID" value="AML26123.1"/>
    <property type="molecule type" value="Genomic_DNA"/>
</dbReference>
<evidence type="ECO:0000256" key="9">
    <source>
        <dbReference type="ARBA" id="ARBA00023065"/>
    </source>
</evidence>
<keyword evidence="9 12" id="KW-0406">Ion transport</keyword>
<name>A0A126TF17_9CUCU</name>
<dbReference type="InterPro" id="IPR001421">
    <property type="entry name" value="ATP8_metazoa"/>
</dbReference>
<keyword evidence="7 12" id="KW-0375">Hydrogen ion transport</keyword>
<evidence type="ECO:0000256" key="4">
    <source>
        <dbReference type="ARBA" id="ARBA00022448"/>
    </source>
</evidence>
<keyword evidence="5 12" id="KW-0138">CF(0)</keyword>
<comment type="subcellular location">
    <subcellularLocation>
        <location evidence="1 12">Mitochondrion membrane</location>
        <topology evidence="1 12">Single-pass membrane protein</topology>
    </subcellularLocation>
</comment>
<keyword evidence="8 13" id="KW-1133">Transmembrane helix</keyword>
<evidence type="ECO:0000256" key="1">
    <source>
        <dbReference type="ARBA" id="ARBA00004304"/>
    </source>
</evidence>
<dbReference type="GO" id="GO:0015078">
    <property type="term" value="F:proton transmembrane transporter activity"/>
    <property type="evidence" value="ECO:0007669"/>
    <property type="project" value="InterPro"/>
</dbReference>
<keyword evidence="10 12" id="KW-0496">Mitochondrion</keyword>
<evidence type="ECO:0000256" key="5">
    <source>
        <dbReference type="ARBA" id="ARBA00022547"/>
    </source>
</evidence>
<evidence type="ECO:0000313" key="14">
    <source>
        <dbReference type="EMBL" id="AML26123.1"/>
    </source>
</evidence>
<keyword evidence="11 13" id="KW-0472">Membrane</keyword>
<evidence type="ECO:0000256" key="12">
    <source>
        <dbReference type="RuleBase" id="RU003661"/>
    </source>
</evidence>
<evidence type="ECO:0000256" key="11">
    <source>
        <dbReference type="ARBA" id="ARBA00023136"/>
    </source>
</evidence>
<accession>A0A126TF17</accession>
<gene>
    <name evidence="14" type="primary">ATP8</name>
</gene>
<dbReference type="Pfam" id="PF00895">
    <property type="entry name" value="ATP-synt_8"/>
    <property type="match status" value="1"/>
</dbReference>
<comment type="similarity">
    <text evidence="2 12">Belongs to the ATPase protein 8 family.</text>
</comment>
<organism evidence="14">
    <name type="scientific">Scolytinae sp. BMNH 1274277</name>
    <dbReference type="NCBI Taxonomy" id="2558032"/>
    <lineage>
        <taxon>Eukaryota</taxon>
        <taxon>Metazoa</taxon>
        <taxon>Ecdysozoa</taxon>
        <taxon>Arthropoda</taxon>
        <taxon>Hexapoda</taxon>
        <taxon>Insecta</taxon>
        <taxon>Pterygota</taxon>
        <taxon>Neoptera</taxon>
        <taxon>Endopterygota</taxon>
        <taxon>Coleoptera</taxon>
        <taxon>Polyphaga</taxon>
        <taxon>Cucujiformia</taxon>
        <taxon>Curculionidae</taxon>
        <taxon>Scolytinae</taxon>
    </lineage>
</organism>
<geneLocation type="mitochondrion" evidence="14"/>
<sequence length="51" mass="6210">MPQMAPISWICLYLFFSILFMLVCIMNYYTFSYKPTNKTMTSNKILSLWKW</sequence>
<feature type="transmembrane region" description="Helical" evidence="13">
    <location>
        <begin position="6"/>
        <end position="30"/>
    </location>
</feature>
<evidence type="ECO:0000256" key="3">
    <source>
        <dbReference type="ARBA" id="ARBA00011291"/>
    </source>
</evidence>
<protein>
    <recommendedName>
        <fullName evidence="12">ATP synthase complex subunit 8</fullName>
    </recommendedName>
</protein>
<dbReference type="GO" id="GO:0045259">
    <property type="term" value="C:proton-transporting ATP synthase complex"/>
    <property type="evidence" value="ECO:0007669"/>
    <property type="project" value="UniProtKB-KW"/>
</dbReference>